<protein>
    <submittedName>
        <fullName evidence="2">DUF2285 domain-containing protein</fullName>
    </submittedName>
</protein>
<dbReference type="InterPro" id="IPR018754">
    <property type="entry name" value="RovC-like_DNA-bd"/>
</dbReference>
<dbReference type="Pfam" id="PF10074">
    <property type="entry name" value="RovC_DNA-bd"/>
    <property type="match status" value="1"/>
</dbReference>
<gene>
    <name evidence="2" type="ORF">ACFQ5P_02625</name>
</gene>
<evidence type="ECO:0000259" key="1">
    <source>
        <dbReference type="Pfam" id="PF10074"/>
    </source>
</evidence>
<keyword evidence="3" id="KW-1185">Reference proteome</keyword>
<evidence type="ECO:0000313" key="3">
    <source>
        <dbReference type="Proteomes" id="UP001597302"/>
    </source>
</evidence>
<reference evidence="3" key="1">
    <citation type="journal article" date="2019" name="Int. J. Syst. Evol. Microbiol.">
        <title>The Global Catalogue of Microorganisms (GCM) 10K type strain sequencing project: providing services to taxonomists for standard genome sequencing and annotation.</title>
        <authorList>
            <consortium name="The Broad Institute Genomics Platform"/>
            <consortium name="The Broad Institute Genome Sequencing Center for Infectious Disease"/>
            <person name="Wu L."/>
            <person name="Ma J."/>
        </authorList>
    </citation>
    <scope>NUCLEOTIDE SEQUENCE [LARGE SCALE GENOMIC DNA]</scope>
    <source>
        <strain evidence="3">CCM 8875</strain>
    </source>
</reference>
<dbReference type="EMBL" id="JBHTOQ010000003">
    <property type="protein sequence ID" value="MFD1480183.1"/>
    <property type="molecule type" value="Genomic_DNA"/>
</dbReference>
<sequence>MAFHGEAGHAPLAVVVILDDITPDRLQAIDRFWSTMWRQKTPPDDRLTTPRRQRMRRMLQAVDAHYAGETYRAIGETLFLGYQIDAQSWVGNSVRETTIRLVRDGVKLVEGGYRSLLRRPRRS</sequence>
<dbReference type="Proteomes" id="UP001597302">
    <property type="component" value="Unassembled WGS sequence"/>
</dbReference>
<dbReference type="RefSeq" id="WP_131573112.1">
    <property type="nucleotide sequence ID" value="NZ_CBCSAJ010000006.1"/>
</dbReference>
<comment type="caution">
    <text evidence="2">The sequence shown here is derived from an EMBL/GenBank/DDBJ whole genome shotgun (WGS) entry which is preliminary data.</text>
</comment>
<organism evidence="2 3">
    <name type="scientific">Paracoccus nototheniae</name>
    <dbReference type="NCBI Taxonomy" id="2489002"/>
    <lineage>
        <taxon>Bacteria</taxon>
        <taxon>Pseudomonadati</taxon>
        <taxon>Pseudomonadota</taxon>
        <taxon>Alphaproteobacteria</taxon>
        <taxon>Rhodobacterales</taxon>
        <taxon>Paracoccaceae</taxon>
        <taxon>Paracoccus</taxon>
    </lineage>
</organism>
<accession>A0ABW4DT76</accession>
<feature type="domain" description="T6SS Transcription factor RovC-like DNA binding" evidence="1">
    <location>
        <begin position="16"/>
        <end position="118"/>
    </location>
</feature>
<proteinExistence type="predicted"/>
<evidence type="ECO:0000313" key="2">
    <source>
        <dbReference type="EMBL" id="MFD1480183.1"/>
    </source>
</evidence>
<name>A0ABW4DT76_9RHOB</name>